<evidence type="ECO:0000256" key="2">
    <source>
        <dbReference type="SAM" id="Phobius"/>
    </source>
</evidence>
<evidence type="ECO:0000313" key="3">
    <source>
        <dbReference type="EMBL" id="SIN93312.1"/>
    </source>
</evidence>
<feature type="transmembrane region" description="Helical" evidence="2">
    <location>
        <begin position="53"/>
        <end position="72"/>
    </location>
</feature>
<gene>
    <name evidence="3" type="ORF">SAMN02743940_0207</name>
</gene>
<evidence type="ECO:0000313" key="4">
    <source>
        <dbReference type="Proteomes" id="UP000185062"/>
    </source>
</evidence>
<reference evidence="3 4" key="1">
    <citation type="submission" date="2016-12" db="EMBL/GenBank/DDBJ databases">
        <authorList>
            <person name="Song W.-J."/>
            <person name="Kurnit D.M."/>
        </authorList>
    </citation>
    <scope>NUCLEOTIDE SEQUENCE [LARGE SCALE GENOMIC DNA]</scope>
    <source>
        <strain evidence="3 4">ATCC 49181</strain>
    </source>
</reference>
<dbReference type="RefSeq" id="WP_028462265.1">
    <property type="nucleotide sequence ID" value="NZ_FSRO01000001.1"/>
</dbReference>
<sequence>MSELITELINNFSFNTVADRSWLEIASIVAPSLFLIILLFGLSFSLSSKKWKITAYIICTLLAVVFLPYELLRQSTEISKAEANIDEMQVNLKALLNAANLDHLEHLTNKEVASNMLEGLIDDLNEEQKKDLIFISWLITENEKQAQHLHEDKQKVFVDEIKRDLSKMKNEIIESREPTDKISGDILNRIDDDVSDLIEKRMQVFNQKIDATIENFQTTFNSFVQKELNEYKNTLDSITQKNIHELANYTQTAKQAFAQQVDQANKESLQKLEDTKESIDNVGATIEKSNLKDVVSQVQQLSTSIDYIQKKNDILFEYSECLRTTGLIDFSGRENQCKNKLKRAMSQLIDS</sequence>
<name>A0A1N6FDI2_9PROT</name>
<dbReference type="eggNOG" id="ENOG50314XN">
    <property type="taxonomic scope" value="Bacteria"/>
</dbReference>
<keyword evidence="2" id="KW-0812">Transmembrane</keyword>
<keyword evidence="2" id="KW-1133">Transmembrane helix</keyword>
<proteinExistence type="predicted"/>
<dbReference type="SUPFAM" id="SSF58113">
    <property type="entry name" value="Apolipoprotein A-I"/>
    <property type="match status" value="1"/>
</dbReference>
<keyword evidence="1" id="KW-0175">Coiled coil</keyword>
<dbReference type="EMBL" id="FSRO01000001">
    <property type="protein sequence ID" value="SIN93312.1"/>
    <property type="molecule type" value="Genomic_DNA"/>
</dbReference>
<keyword evidence="4" id="KW-1185">Reference proteome</keyword>
<feature type="transmembrane region" description="Helical" evidence="2">
    <location>
        <begin position="25"/>
        <end position="46"/>
    </location>
</feature>
<evidence type="ECO:0000256" key="1">
    <source>
        <dbReference type="SAM" id="Coils"/>
    </source>
</evidence>
<accession>A0A1N6FDI2</accession>
<feature type="coiled-coil region" evidence="1">
    <location>
        <begin position="71"/>
        <end position="130"/>
    </location>
</feature>
<organism evidence="3 4">
    <name type="scientific">Nitrosomonas cryotolerans ATCC 49181</name>
    <dbReference type="NCBI Taxonomy" id="1131553"/>
    <lineage>
        <taxon>Bacteria</taxon>
        <taxon>Pseudomonadati</taxon>
        <taxon>Pseudomonadota</taxon>
        <taxon>Betaproteobacteria</taxon>
        <taxon>Nitrosomonadales</taxon>
        <taxon>Nitrosomonadaceae</taxon>
        <taxon>Nitrosomonas</taxon>
    </lineage>
</organism>
<keyword evidence="2" id="KW-0472">Membrane</keyword>
<dbReference type="Proteomes" id="UP000185062">
    <property type="component" value="Unassembled WGS sequence"/>
</dbReference>
<protein>
    <submittedName>
        <fullName evidence="3">Uncharacterized protein</fullName>
    </submittedName>
</protein>
<dbReference type="AlphaFoldDB" id="A0A1N6FDI2"/>